<evidence type="ECO:0000256" key="2">
    <source>
        <dbReference type="ARBA" id="ARBA00023172"/>
    </source>
</evidence>
<dbReference type="KEGG" id="sphc:CVN68_02160"/>
<keyword evidence="2" id="KW-0233">DNA recombination</keyword>
<keyword evidence="4" id="KW-1185">Reference proteome</keyword>
<organism evidence="3 4">
    <name type="scientific">Sphingomonas psychrotolerans</name>
    <dbReference type="NCBI Taxonomy" id="1327635"/>
    <lineage>
        <taxon>Bacteria</taxon>
        <taxon>Pseudomonadati</taxon>
        <taxon>Pseudomonadota</taxon>
        <taxon>Alphaproteobacteria</taxon>
        <taxon>Sphingomonadales</taxon>
        <taxon>Sphingomonadaceae</taxon>
        <taxon>Sphingomonas</taxon>
    </lineage>
</organism>
<protein>
    <recommendedName>
        <fullName evidence="5">Tyr recombinase domain-containing protein</fullName>
    </recommendedName>
</protein>
<dbReference type="Gene3D" id="1.10.150.130">
    <property type="match status" value="1"/>
</dbReference>
<sequence>MIEEAHGDELVALLVPADVFKLRDKMGEMPGKANNWLNVLRLMLDFACERGWIHENAAARVPPLPIGEHEPWPRHVREDALENASPMLRLAIVSGLCSGQRVSDVIRIQHGWLKSGIIELSQVKTSVDVAVPVHPWWKEEIARVERCAVTLLYDRFGKPFASEDRIQERIRRLMHDLGYVDDAGQLLYTFHGLRKNAACYMKELGLEDSQIGAVCGMTPDTVRHYTKRARALVVAKSVAERLASGNIVEMGR</sequence>
<evidence type="ECO:0000313" key="3">
    <source>
        <dbReference type="EMBL" id="ATY30939.1"/>
    </source>
</evidence>
<dbReference type="RefSeq" id="WP_100280750.1">
    <property type="nucleotide sequence ID" value="NZ_CP024923.1"/>
</dbReference>
<proteinExistence type="predicted"/>
<dbReference type="GO" id="GO:0006310">
    <property type="term" value="P:DNA recombination"/>
    <property type="evidence" value="ECO:0007669"/>
    <property type="project" value="UniProtKB-KW"/>
</dbReference>
<accession>A0A2K8MGS3</accession>
<dbReference type="Gene3D" id="1.10.443.10">
    <property type="entry name" value="Intergrase catalytic core"/>
    <property type="match status" value="1"/>
</dbReference>
<gene>
    <name evidence="3" type="ORF">CVN68_02160</name>
</gene>
<keyword evidence="1" id="KW-0238">DNA-binding</keyword>
<evidence type="ECO:0000313" key="4">
    <source>
        <dbReference type="Proteomes" id="UP000229081"/>
    </source>
</evidence>
<name>A0A2K8MGS3_9SPHN</name>
<dbReference type="InterPro" id="IPR010998">
    <property type="entry name" value="Integrase_recombinase_N"/>
</dbReference>
<reference evidence="3 4" key="1">
    <citation type="submission" date="2017-11" db="EMBL/GenBank/DDBJ databases">
        <title>Complete genome sequence of Sphingomonas sp. Strain Cra20, a psychrotolerant potential plant growth promoting rhizobacteria.</title>
        <authorList>
            <person name="Luo Y."/>
        </authorList>
    </citation>
    <scope>NUCLEOTIDE SEQUENCE [LARGE SCALE GENOMIC DNA]</scope>
    <source>
        <strain evidence="3 4">Cra20</strain>
    </source>
</reference>
<dbReference type="EMBL" id="CP024923">
    <property type="protein sequence ID" value="ATY30939.1"/>
    <property type="molecule type" value="Genomic_DNA"/>
</dbReference>
<dbReference type="Proteomes" id="UP000229081">
    <property type="component" value="Chromosome"/>
</dbReference>
<dbReference type="AlphaFoldDB" id="A0A2K8MGS3"/>
<dbReference type="OrthoDB" id="7510934at2"/>
<dbReference type="InterPro" id="IPR013762">
    <property type="entry name" value="Integrase-like_cat_sf"/>
</dbReference>
<evidence type="ECO:0000256" key="1">
    <source>
        <dbReference type="ARBA" id="ARBA00023125"/>
    </source>
</evidence>
<evidence type="ECO:0008006" key="5">
    <source>
        <dbReference type="Google" id="ProtNLM"/>
    </source>
</evidence>
<dbReference type="GO" id="GO:0003677">
    <property type="term" value="F:DNA binding"/>
    <property type="evidence" value="ECO:0007669"/>
    <property type="project" value="UniProtKB-KW"/>
</dbReference>
<dbReference type="GO" id="GO:0015074">
    <property type="term" value="P:DNA integration"/>
    <property type="evidence" value="ECO:0007669"/>
    <property type="project" value="InterPro"/>
</dbReference>
<dbReference type="InterPro" id="IPR011010">
    <property type="entry name" value="DNA_brk_join_enz"/>
</dbReference>
<dbReference type="SUPFAM" id="SSF56349">
    <property type="entry name" value="DNA breaking-rejoining enzymes"/>
    <property type="match status" value="1"/>
</dbReference>